<dbReference type="Proteomes" id="UP001209713">
    <property type="component" value="Unassembled WGS sequence"/>
</dbReference>
<evidence type="ECO:0000256" key="10">
    <source>
        <dbReference type="ARBA" id="ARBA00023186"/>
    </source>
</evidence>
<dbReference type="NCBIfam" id="TIGR00548">
    <property type="entry name" value="lolB"/>
    <property type="match status" value="1"/>
</dbReference>
<dbReference type="SUPFAM" id="SSF89392">
    <property type="entry name" value="Prokaryotic lipoproteins and lipoprotein localization factors"/>
    <property type="match status" value="1"/>
</dbReference>
<dbReference type="CDD" id="cd16326">
    <property type="entry name" value="LolB"/>
    <property type="match status" value="1"/>
</dbReference>
<keyword evidence="6 13" id="KW-0732">Signal</keyword>
<keyword evidence="15" id="KW-1185">Reference proteome</keyword>
<keyword evidence="12 13" id="KW-0449">Lipoprotein</keyword>
<comment type="subcellular location">
    <subcellularLocation>
        <location evidence="1 13">Cell outer membrane</location>
        <topology evidence="1 13">Lipid-anchor</topology>
    </subcellularLocation>
</comment>
<comment type="function">
    <text evidence="13">Plays a critical role in the incorporation of lipoproteins in the outer membrane after they are released by the LolA protein.</text>
</comment>
<evidence type="ECO:0000256" key="4">
    <source>
        <dbReference type="ARBA" id="ARBA00016202"/>
    </source>
</evidence>
<keyword evidence="9 13" id="KW-0564">Palmitate</keyword>
<name>A0ABT2YUZ8_9GAMM</name>
<evidence type="ECO:0000256" key="12">
    <source>
        <dbReference type="ARBA" id="ARBA00023288"/>
    </source>
</evidence>
<evidence type="ECO:0000313" key="15">
    <source>
        <dbReference type="Proteomes" id="UP001209713"/>
    </source>
</evidence>
<sequence>MNRIIYVIALTILISACSSKPKGPVHTPPSSVEAISSWETSGRVGIRTADDAVSGNFNWQKTPNTFSLKVVGPFGQGATTLTQNNNSLVTLSYDGKQVTGSSPAELLEQELGWGFPVEDVDYWIRGLISPHSNAEVKTDSATLRPQQITQNGWLITYTNFTEVDGLYLPQKMQVQNPPYRINLIINQWTVR</sequence>
<comment type="caution">
    <text evidence="14">The sequence shown here is derived from an EMBL/GenBank/DDBJ whole genome shotgun (WGS) entry which is preliminary data.</text>
</comment>
<accession>A0ABT2YUZ8</accession>
<keyword evidence="5 13" id="KW-0813">Transport</keyword>
<evidence type="ECO:0000256" key="13">
    <source>
        <dbReference type="HAMAP-Rule" id="MF_00233"/>
    </source>
</evidence>
<dbReference type="EMBL" id="JAOVZB010000006">
    <property type="protein sequence ID" value="MCV2403720.1"/>
    <property type="molecule type" value="Genomic_DNA"/>
</dbReference>
<keyword evidence="7 13" id="KW-0653">Protein transport</keyword>
<keyword evidence="8 13" id="KW-0472">Membrane</keyword>
<dbReference type="PROSITE" id="PS51257">
    <property type="entry name" value="PROKAR_LIPOPROTEIN"/>
    <property type="match status" value="1"/>
</dbReference>
<dbReference type="InterPro" id="IPR004565">
    <property type="entry name" value="OM_lipoprot_LolB"/>
</dbReference>
<dbReference type="HAMAP" id="MF_00233">
    <property type="entry name" value="LolB"/>
    <property type="match status" value="1"/>
</dbReference>
<dbReference type="Pfam" id="PF03550">
    <property type="entry name" value="LolB"/>
    <property type="match status" value="1"/>
</dbReference>
<dbReference type="RefSeq" id="WP_263531103.1">
    <property type="nucleotide sequence ID" value="NZ_JAOVZB010000006.1"/>
</dbReference>
<reference evidence="14 15" key="1">
    <citation type="submission" date="2022-10" db="EMBL/GenBank/DDBJ databases">
        <title>Marinomonas transparenta sp. nov. and Marinomonas sargassi sp. nov., isolated from marine alga (Sargassum natans (L.) Gaillon).</title>
        <authorList>
            <person name="Wang Y."/>
        </authorList>
    </citation>
    <scope>NUCLEOTIDE SEQUENCE [LARGE SCALE GENOMIC DNA]</scope>
    <source>
        <strain evidence="14 15">C2222</strain>
    </source>
</reference>
<evidence type="ECO:0000256" key="6">
    <source>
        <dbReference type="ARBA" id="ARBA00022729"/>
    </source>
</evidence>
<comment type="similarity">
    <text evidence="2 13">Belongs to the LolB family.</text>
</comment>
<dbReference type="Gene3D" id="2.50.20.10">
    <property type="entry name" value="Lipoprotein localisation LolA/LolB/LppX"/>
    <property type="match status" value="1"/>
</dbReference>
<evidence type="ECO:0000256" key="5">
    <source>
        <dbReference type="ARBA" id="ARBA00022448"/>
    </source>
</evidence>
<evidence type="ECO:0000256" key="1">
    <source>
        <dbReference type="ARBA" id="ARBA00004459"/>
    </source>
</evidence>
<comment type="subunit">
    <text evidence="3 13">Monomer.</text>
</comment>
<gene>
    <name evidence="13 14" type="primary">lolB</name>
    <name evidence="14" type="ORF">OFY17_12640</name>
</gene>
<protein>
    <recommendedName>
        <fullName evidence="4 13">Outer-membrane lipoprotein LolB</fullName>
    </recommendedName>
</protein>
<evidence type="ECO:0000256" key="8">
    <source>
        <dbReference type="ARBA" id="ARBA00023136"/>
    </source>
</evidence>
<keyword evidence="11 13" id="KW-0998">Cell outer membrane</keyword>
<evidence type="ECO:0000256" key="3">
    <source>
        <dbReference type="ARBA" id="ARBA00011245"/>
    </source>
</evidence>
<proteinExistence type="inferred from homology"/>
<dbReference type="InterPro" id="IPR029046">
    <property type="entry name" value="LolA/LolB/LppX"/>
</dbReference>
<evidence type="ECO:0000256" key="11">
    <source>
        <dbReference type="ARBA" id="ARBA00023237"/>
    </source>
</evidence>
<evidence type="ECO:0000256" key="2">
    <source>
        <dbReference type="ARBA" id="ARBA00009696"/>
    </source>
</evidence>
<organism evidence="14 15">
    <name type="scientific">Marinomonas sargassi</name>
    <dbReference type="NCBI Taxonomy" id="2984494"/>
    <lineage>
        <taxon>Bacteria</taxon>
        <taxon>Pseudomonadati</taxon>
        <taxon>Pseudomonadota</taxon>
        <taxon>Gammaproteobacteria</taxon>
        <taxon>Oceanospirillales</taxon>
        <taxon>Oceanospirillaceae</taxon>
        <taxon>Marinomonas</taxon>
    </lineage>
</organism>
<keyword evidence="10 13" id="KW-0143">Chaperone</keyword>
<evidence type="ECO:0000256" key="7">
    <source>
        <dbReference type="ARBA" id="ARBA00022927"/>
    </source>
</evidence>
<evidence type="ECO:0000256" key="9">
    <source>
        <dbReference type="ARBA" id="ARBA00023139"/>
    </source>
</evidence>
<evidence type="ECO:0000313" key="14">
    <source>
        <dbReference type="EMBL" id="MCV2403720.1"/>
    </source>
</evidence>